<dbReference type="EMBL" id="WHWB01033540">
    <property type="protein sequence ID" value="KAJ7419245.1"/>
    <property type="molecule type" value="Genomic_DNA"/>
</dbReference>
<accession>A0ABQ9DIG5</accession>
<dbReference type="Proteomes" id="UP001145742">
    <property type="component" value="Unassembled WGS sequence"/>
</dbReference>
<organism evidence="1 2">
    <name type="scientific">Willisornis vidua</name>
    <name type="common">Xingu scale-backed antbird</name>
    <dbReference type="NCBI Taxonomy" id="1566151"/>
    <lineage>
        <taxon>Eukaryota</taxon>
        <taxon>Metazoa</taxon>
        <taxon>Chordata</taxon>
        <taxon>Craniata</taxon>
        <taxon>Vertebrata</taxon>
        <taxon>Euteleostomi</taxon>
        <taxon>Archelosauria</taxon>
        <taxon>Archosauria</taxon>
        <taxon>Dinosauria</taxon>
        <taxon>Saurischia</taxon>
        <taxon>Theropoda</taxon>
        <taxon>Coelurosauria</taxon>
        <taxon>Aves</taxon>
        <taxon>Neognathae</taxon>
        <taxon>Neoaves</taxon>
        <taxon>Telluraves</taxon>
        <taxon>Australaves</taxon>
        <taxon>Passeriformes</taxon>
        <taxon>Thamnophilidae</taxon>
        <taxon>Willisornis</taxon>
    </lineage>
</organism>
<evidence type="ECO:0000313" key="2">
    <source>
        <dbReference type="Proteomes" id="UP001145742"/>
    </source>
</evidence>
<name>A0ABQ9DIG5_9PASS</name>
<comment type="caution">
    <text evidence="1">The sequence shown here is derived from an EMBL/GenBank/DDBJ whole genome shotgun (WGS) entry which is preliminary data.</text>
</comment>
<proteinExistence type="predicted"/>
<gene>
    <name evidence="1" type="ORF">WISP_55164</name>
</gene>
<sequence length="182" mass="20872">MLVRLFPPQQSSEKGSNSKWVTSAINHRISLKLENSLKSHEKGTTGRAKSAVLDETQEGTIIIINRNKSIRAKHQARNEGVTVSLDAPEDLQWQTEQKIDEQILDGKELTWTISRFSVKLSKHRQDITGKINPTSRDHLMKEKFLRQLHMDGNPKGTWQLQGHKLVGVHEQMEEEENPYQES</sequence>
<protein>
    <submittedName>
        <fullName evidence="1">Uncharacterized protein</fullName>
    </submittedName>
</protein>
<reference evidence="1" key="1">
    <citation type="submission" date="2019-10" db="EMBL/GenBank/DDBJ databases">
        <authorList>
            <person name="Soares A.E.R."/>
            <person name="Aleixo A."/>
            <person name="Schneider P."/>
            <person name="Miyaki C.Y."/>
            <person name="Schneider M.P."/>
            <person name="Mello C."/>
            <person name="Vasconcelos A.T.R."/>
        </authorList>
    </citation>
    <scope>NUCLEOTIDE SEQUENCE</scope>
    <source>
        <tissue evidence="1">Muscle</tissue>
    </source>
</reference>
<keyword evidence="2" id="KW-1185">Reference proteome</keyword>
<evidence type="ECO:0000313" key="1">
    <source>
        <dbReference type="EMBL" id="KAJ7419245.1"/>
    </source>
</evidence>